<dbReference type="AlphaFoldDB" id="A0A6L6YGZ3"/>
<accession>A0A6L6YGZ3</accession>
<evidence type="ECO:0000259" key="4">
    <source>
        <dbReference type="Pfam" id="PF07729"/>
    </source>
</evidence>
<gene>
    <name evidence="5" type="ORF">E5987_05405</name>
</gene>
<organism evidence="5 6">
    <name type="scientific">Parasutterella muris</name>
    <dbReference type="NCBI Taxonomy" id="2565572"/>
    <lineage>
        <taxon>Bacteria</taxon>
        <taxon>Pseudomonadati</taxon>
        <taxon>Pseudomonadota</taxon>
        <taxon>Betaproteobacteria</taxon>
        <taxon>Burkholderiales</taxon>
        <taxon>Sutterellaceae</taxon>
        <taxon>Parasutterella</taxon>
    </lineage>
</organism>
<keyword evidence="1" id="KW-0805">Transcription regulation</keyword>
<dbReference type="Pfam" id="PF07729">
    <property type="entry name" value="FCD"/>
    <property type="match status" value="1"/>
</dbReference>
<evidence type="ECO:0000256" key="3">
    <source>
        <dbReference type="ARBA" id="ARBA00023163"/>
    </source>
</evidence>
<evidence type="ECO:0000313" key="6">
    <source>
        <dbReference type="Proteomes" id="UP000472580"/>
    </source>
</evidence>
<dbReference type="Gene3D" id="1.20.120.530">
    <property type="entry name" value="GntR ligand-binding domain-like"/>
    <property type="match status" value="1"/>
</dbReference>
<keyword evidence="2" id="KW-0238">DNA-binding</keyword>
<keyword evidence="3" id="KW-0804">Transcription</keyword>
<evidence type="ECO:0000256" key="1">
    <source>
        <dbReference type="ARBA" id="ARBA00023015"/>
    </source>
</evidence>
<reference evidence="5 6" key="1">
    <citation type="submission" date="2019-12" db="EMBL/GenBank/DDBJ databases">
        <title>Microbes associate with the intestines of laboratory mice.</title>
        <authorList>
            <person name="Navarre W."/>
            <person name="Wong E."/>
        </authorList>
    </citation>
    <scope>NUCLEOTIDE SEQUENCE [LARGE SCALE GENOMIC DNA]</scope>
    <source>
        <strain evidence="5 6">NM82_D38</strain>
    </source>
</reference>
<proteinExistence type="predicted"/>
<evidence type="ECO:0000256" key="2">
    <source>
        <dbReference type="ARBA" id="ARBA00023125"/>
    </source>
</evidence>
<dbReference type="InterPro" id="IPR011711">
    <property type="entry name" value="GntR_C"/>
</dbReference>
<dbReference type="RefSeq" id="WP_160335078.1">
    <property type="nucleotide sequence ID" value="NZ_CALPCR010000001.1"/>
</dbReference>
<dbReference type="GO" id="GO:0003677">
    <property type="term" value="F:DNA binding"/>
    <property type="evidence" value="ECO:0007669"/>
    <property type="project" value="UniProtKB-KW"/>
</dbReference>
<sequence length="122" mass="14033">MMNELSVIPFVIQRLTPAIQAPMRELVQDIRLYAEDPLKADALLMEFHLLMLHSCGNRVMKVFAGVVRTYFKSTKHLIKEKPKEFFEKRADLCEKLLASLKNKELNSAALILTEMIEVKDGQ</sequence>
<name>A0A6L6YGZ3_9BURK</name>
<dbReference type="Proteomes" id="UP000472580">
    <property type="component" value="Unassembled WGS sequence"/>
</dbReference>
<feature type="domain" description="GntR C-terminal" evidence="4">
    <location>
        <begin position="7"/>
        <end position="117"/>
    </location>
</feature>
<dbReference type="EMBL" id="WSRP01000013">
    <property type="protein sequence ID" value="MVX56644.1"/>
    <property type="molecule type" value="Genomic_DNA"/>
</dbReference>
<keyword evidence="6" id="KW-1185">Reference proteome</keyword>
<dbReference type="SUPFAM" id="SSF48008">
    <property type="entry name" value="GntR ligand-binding domain-like"/>
    <property type="match status" value="1"/>
</dbReference>
<dbReference type="InterPro" id="IPR008920">
    <property type="entry name" value="TF_FadR/GntR_C"/>
</dbReference>
<comment type="caution">
    <text evidence="5">The sequence shown here is derived from an EMBL/GenBank/DDBJ whole genome shotgun (WGS) entry which is preliminary data.</text>
</comment>
<protein>
    <submittedName>
        <fullName evidence="5">FCD domain-containing protein</fullName>
    </submittedName>
</protein>
<dbReference type="OrthoDB" id="8066003at2"/>
<evidence type="ECO:0000313" key="5">
    <source>
        <dbReference type="EMBL" id="MVX56644.1"/>
    </source>
</evidence>